<name>A0A561US02_9ACTN</name>
<protein>
    <submittedName>
        <fullName evidence="4">VanZ like protein</fullName>
    </submittedName>
</protein>
<dbReference type="OrthoDB" id="3296153at2"/>
<dbReference type="EMBL" id="VIWW01000001">
    <property type="protein sequence ID" value="TWG02152.1"/>
    <property type="molecule type" value="Genomic_DNA"/>
</dbReference>
<evidence type="ECO:0000256" key="1">
    <source>
        <dbReference type="SAM" id="MobiDB-lite"/>
    </source>
</evidence>
<dbReference type="Pfam" id="PF04892">
    <property type="entry name" value="VanZ"/>
    <property type="match status" value="1"/>
</dbReference>
<feature type="domain" description="VanZ-like" evidence="3">
    <location>
        <begin position="45"/>
        <end position="164"/>
    </location>
</feature>
<accession>A0A561US02</accession>
<keyword evidence="2" id="KW-0812">Transmembrane</keyword>
<dbReference type="InterPro" id="IPR006976">
    <property type="entry name" value="VanZ-like"/>
</dbReference>
<reference evidence="4 5" key="1">
    <citation type="submission" date="2019-06" db="EMBL/GenBank/DDBJ databases">
        <title>Sequencing the genomes of 1000 actinobacteria strains.</title>
        <authorList>
            <person name="Klenk H.-P."/>
        </authorList>
    </citation>
    <scope>NUCLEOTIDE SEQUENCE [LARGE SCALE GENOMIC DNA]</scope>
    <source>
        <strain evidence="4 5">DSM 42059</strain>
    </source>
</reference>
<feature type="transmembrane region" description="Helical" evidence="2">
    <location>
        <begin position="79"/>
        <end position="105"/>
    </location>
</feature>
<dbReference type="InterPro" id="IPR053150">
    <property type="entry name" value="Teicoplanin_resist-assoc"/>
</dbReference>
<evidence type="ECO:0000313" key="4">
    <source>
        <dbReference type="EMBL" id="TWG02152.1"/>
    </source>
</evidence>
<proteinExistence type="predicted"/>
<feature type="transmembrane region" description="Helical" evidence="2">
    <location>
        <begin position="40"/>
        <end position="59"/>
    </location>
</feature>
<feature type="region of interest" description="Disordered" evidence="1">
    <location>
        <begin position="187"/>
        <end position="211"/>
    </location>
</feature>
<dbReference type="RefSeq" id="WP_145762640.1">
    <property type="nucleotide sequence ID" value="NZ_VIWW01000001.1"/>
</dbReference>
<keyword evidence="2" id="KW-1133">Transmembrane helix</keyword>
<evidence type="ECO:0000259" key="3">
    <source>
        <dbReference type="Pfam" id="PF04892"/>
    </source>
</evidence>
<dbReference type="PANTHER" id="PTHR36834:SF1">
    <property type="entry name" value="INTEGRAL MEMBRANE PROTEIN"/>
    <property type="match status" value="1"/>
</dbReference>
<feature type="transmembrane region" description="Helical" evidence="2">
    <location>
        <begin position="148"/>
        <end position="166"/>
    </location>
</feature>
<feature type="transmembrane region" description="Helical" evidence="2">
    <location>
        <begin position="12"/>
        <end position="28"/>
    </location>
</feature>
<gene>
    <name evidence="4" type="ORF">FHX80_11553</name>
</gene>
<sequence length="211" mass="22582">MNIQFQVDSAPVLGPLLVLFATGTVVQVRRGAWDRRRALLQLAAAVYVAAVLSLTIFPLNMVWGDYANQASWISQINFIPLLTADITMVPNVIMMVPAGFLLPLVFRHATSASRATLMTAAASLAVEAAQLLSYLVLNNGRAVDVNDLLANTLGGLIGYALVVLALRAPALRRPLLAASLPRSAARQDDRRRTVTVDGPRPAPIAAPVVRP</sequence>
<evidence type="ECO:0000313" key="5">
    <source>
        <dbReference type="Proteomes" id="UP000318186"/>
    </source>
</evidence>
<dbReference type="AlphaFoldDB" id="A0A561US02"/>
<keyword evidence="2" id="KW-0472">Membrane</keyword>
<dbReference type="Proteomes" id="UP000318186">
    <property type="component" value="Unassembled WGS sequence"/>
</dbReference>
<organism evidence="4 5">
    <name type="scientific">Streptomyces brevispora</name>
    <dbReference type="NCBI Taxonomy" id="887462"/>
    <lineage>
        <taxon>Bacteria</taxon>
        <taxon>Bacillati</taxon>
        <taxon>Actinomycetota</taxon>
        <taxon>Actinomycetes</taxon>
        <taxon>Kitasatosporales</taxon>
        <taxon>Streptomycetaceae</taxon>
        <taxon>Streptomyces</taxon>
    </lineage>
</organism>
<feature type="compositionally biased region" description="Pro residues" evidence="1">
    <location>
        <begin position="200"/>
        <end position="211"/>
    </location>
</feature>
<dbReference type="PANTHER" id="PTHR36834">
    <property type="entry name" value="MEMBRANE PROTEIN-RELATED"/>
    <property type="match status" value="1"/>
</dbReference>
<comment type="caution">
    <text evidence="4">The sequence shown here is derived from an EMBL/GenBank/DDBJ whole genome shotgun (WGS) entry which is preliminary data.</text>
</comment>
<evidence type="ECO:0000256" key="2">
    <source>
        <dbReference type="SAM" id="Phobius"/>
    </source>
</evidence>